<dbReference type="EMBL" id="ML978142">
    <property type="protein sequence ID" value="KAF2092836.1"/>
    <property type="molecule type" value="Genomic_DNA"/>
</dbReference>
<evidence type="ECO:0000256" key="6">
    <source>
        <dbReference type="SAM" id="Phobius"/>
    </source>
</evidence>
<evidence type="ECO:0000256" key="2">
    <source>
        <dbReference type="ARBA" id="ARBA00022448"/>
    </source>
</evidence>
<dbReference type="PANTHER" id="PTHR43791:SF7">
    <property type="entry name" value="MAJOR FACILITATOR SUPERFAMILY (MFS) PROFILE DOMAIN-CONTAINING PROTEIN"/>
    <property type="match status" value="1"/>
</dbReference>
<dbReference type="GO" id="GO:0016020">
    <property type="term" value="C:membrane"/>
    <property type="evidence" value="ECO:0007669"/>
    <property type="project" value="UniProtKB-SubCell"/>
</dbReference>
<keyword evidence="2" id="KW-0813">Transport</keyword>
<dbReference type="InterPro" id="IPR036259">
    <property type="entry name" value="MFS_trans_sf"/>
</dbReference>
<evidence type="ECO:0000256" key="1">
    <source>
        <dbReference type="ARBA" id="ARBA00004141"/>
    </source>
</evidence>
<protein>
    <submittedName>
        <fullName evidence="7">Major facilitator superfamily transporter</fullName>
    </submittedName>
</protein>
<evidence type="ECO:0000256" key="5">
    <source>
        <dbReference type="ARBA" id="ARBA00023136"/>
    </source>
</evidence>
<keyword evidence="5 6" id="KW-0472">Membrane</keyword>
<feature type="transmembrane region" description="Helical" evidence="6">
    <location>
        <begin position="372"/>
        <end position="391"/>
    </location>
</feature>
<keyword evidence="4 6" id="KW-1133">Transmembrane helix</keyword>
<dbReference type="SUPFAM" id="SSF103473">
    <property type="entry name" value="MFS general substrate transporter"/>
    <property type="match status" value="1"/>
</dbReference>
<proteinExistence type="predicted"/>
<feature type="transmembrane region" description="Helical" evidence="6">
    <location>
        <begin position="111"/>
        <end position="133"/>
    </location>
</feature>
<accession>A0A9P4I6T0</accession>
<feature type="transmembrane region" description="Helical" evidence="6">
    <location>
        <begin position="169"/>
        <end position="191"/>
    </location>
</feature>
<dbReference type="AlphaFoldDB" id="A0A9P4I6T0"/>
<feature type="transmembrane region" description="Helical" evidence="6">
    <location>
        <begin position="145"/>
        <end position="163"/>
    </location>
</feature>
<dbReference type="OrthoDB" id="6730379at2759"/>
<evidence type="ECO:0000313" key="7">
    <source>
        <dbReference type="EMBL" id="KAF2092836.1"/>
    </source>
</evidence>
<comment type="subcellular location">
    <subcellularLocation>
        <location evidence="1">Membrane</location>
        <topology evidence="1">Multi-pass membrane protein</topology>
    </subcellularLocation>
</comment>
<dbReference type="Proteomes" id="UP000799772">
    <property type="component" value="Unassembled WGS sequence"/>
</dbReference>
<dbReference type="PANTHER" id="PTHR43791">
    <property type="entry name" value="PERMEASE-RELATED"/>
    <property type="match status" value="1"/>
</dbReference>
<evidence type="ECO:0000256" key="3">
    <source>
        <dbReference type="ARBA" id="ARBA00022692"/>
    </source>
</evidence>
<dbReference type="GO" id="GO:0022857">
    <property type="term" value="F:transmembrane transporter activity"/>
    <property type="evidence" value="ECO:0007669"/>
    <property type="project" value="InterPro"/>
</dbReference>
<sequence length="556" mass="63044">MSAVDAPDPLLELDIESKRQGIAEKHVDHELKDMSSEKIGEVEAEGSEADYVAAENRYTKEELHKLKRKADRYLLPLMWLCYGIQQTDKTSLGTQAIFGLREDTHLVGQQYSWLTTVFYITYMIFEFPSNILLQRYKMGRMLSCYMICWGIVVLCIGFCQNFTQLVTLRALQGFFECCISPGFILVVGSWYKTREHASRGLVFQSANAGFGVIAQLVMYGLGIAAQNNGKGEAWRYISYFLGGLTTVVGILCLFLLGTPSEVRWLSPREKEMASARIMSNNTGHDRTAIKTWKWNQIRECLVDPCFWFAGLNAFLSSVPNGGLTTFGNILYTTFGFTSLQTILIDIPRNVFSVIYFVIIGLAVSRWKDLRLYFMMFSIITPFAGFLGISLLPNDPAHKWTKWGCYFITVPYVIALFLAWSLIPSNIAGRTKRTITSSWTFVGYCVGNMCGSQIFKAQDAPKYTSGTVGCAICFALEFLLLASWRVVLVMRNRKRDRQMREQGISEEERIVQGKILGEQDYTDFENPYYGDYGGTLTNYPFRRSWRAFSQAVALGVT</sequence>
<feature type="transmembrane region" description="Helical" evidence="6">
    <location>
        <begin position="465"/>
        <end position="489"/>
    </location>
</feature>
<evidence type="ECO:0000256" key="4">
    <source>
        <dbReference type="ARBA" id="ARBA00022989"/>
    </source>
</evidence>
<keyword evidence="3 6" id="KW-0812">Transmembrane</keyword>
<evidence type="ECO:0000313" key="8">
    <source>
        <dbReference type="Proteomes" id="UP000799772"/>
    </source>
</evidence>
<name>A0A9P4I6T0_9PEZI</name>
<gene>
    <name evidence="7" type="ORF">NA57DRAFT_69586</name>
</gene>
<organism evidence="7 8">
    <name type="scientific">Rhizodiscina lignyota</name>
    <dbReference type="NCBI Taxonomy" id="1504668"/>
    <lineage>
        <taxon>Eukaryota</taxon>
        <taxon>Fungi</taxon>
        <taxon>Dikarya</taxon>
        <taxon>Ascomycota</taxon>
        <taxon>Pezizomycotina</taxon>
        <taxon>Dothideomycetes</taxon>
        <taxon>Pleosporomycetidae</taxon>
        <taxon>Aulographales</taxon>
        <taxon>Rhizodiscinaceae</taxon>
        <taxon>Rhizodiscina</taxon>
    </lineage>
</organism>
<reference evidence="7" key="1">
    <citation type="journal article" date="2020" name="Stud. Mycol.">
        <title>101 Dothideomycetes genomes: a test case for predicting lifestyles and emergence of pathogens.</title>
        <authorList>
            <person name="Haridas S."/>
            <person name="Albert R."/>
            <person name="Binder M."/>
            <person name="Bloem J."/>
            <person name="Labutti K."/>
            <person name="Salamov A."/>
            <person name="Andreopoulos B."/>
            <person name="Baker S."/>
            <person name="Barry K."/>
            <person name="Bills G."/>
            <person name="Bluhm B."/>
            <person name="Cannon C."/>
            <person name="Castanera R."/>
            <person name="Culley D."/>
            <person name="Daum C."/>
            <person name="Ezra D."/>
            <person name="Gonzalez J."/>
            <person name="Henrissat B."/>
            <person name="Kuo A."/>
            <person name="Liang C."/>
            <person name="Lipzen A."/>
            <person name="Lutzoni F."/>
            <person name="Magnuson J."/>
            <person name="Mondo S."/>
            <person name="Nolan M."/>
            <person name="Ohm R."/>
            <person name="Pangilinan J."/>
            <person name="Park H.-J."/>
            <person name="Ramirez L."/>
            <person name="Alfaro M."/>
            <person name="Sun H."/>
            <person name="Tritt A."/>
            <person name="Yoshinaga Y."/>
            <person name="Zwiers L.-H."/>
            <person name="Turgeon B."/>
            <person name="Goodwin S."/>
            <person name="Spatafora J."/>
            <person name="Crous P."/>
            <person name="Grigoriev I."/>
        </authorList>
    </citation>
    <scope>NUCLEOTIDE SEQUENCE</scope>
    <source>
        <strain evidence="7">CBS 133067</strain>
    </source>
</reference>
<feature type="transmembrane region" description="Helical" evidence="6">
    <location>
        <begin position="403"/>
        <end position="422"/>
    </location>
</feature>
<keyword evidence="8" id="KW-1185">Reference proteome</keyword>
<feature type="transmembrane region" description="Helical" evidence="6">
    <location>
        <begin position="236"/>
        <end position="256"/>
    </location>
</feature>
<comment type="caution">
    <text evidence="7">The sequence shown here is derived from an EMBL/GenBank/DDBJ whole genome shotgun (WGS) entry which is preliminary data.</text>
</comment>
<dbReference type="Pfam" id="PF07690">
    <property type="entry name" value="MFS_1"/>
    <property type="match status" value="1"/>
</dbReference>
<dbReference type="Gene3D" id="1.20.1250.20">
    <property type="entry name" value="MFS general substrate transporter like domains"/>
    <property type="match status" value="1"/>
</dbReference>
<dbReference type="InterPro" id="IPR011701">
    <property type="entry name" value="MFS"/>
</dbReference>
<feature type="transmembrane region" description="Helical" evidence="6">
    <location>
        <begin position="349"/>
        <end position="366"/>
    </location>
</feature>
<feature type="transmembrane region" description="Helical" evidence="6">
    <location>
        <begin position="203"/>
        <end position="224"/>
    </location>
</feature>